<dbReference type="EMBL" id="MU001682">
    <property type="protein sequence ID" value="KAF2456887.1"/>
    <property type="molecule type" value="Genomic_DNA"/>
</dbReference>
<keyword evidence="3" id="KW-1185">Reference proteome</keyword>
<organism evidence="2 3">
    <name type="scientific">Lineolata rhizophorae</name>
    <dbReference type="NCBI Taxonomy" id="578093"/>
    <lineage>
        <taxon>Eukaryota</taxon>
        <taxon>Fungi</taxon>
        <taxon>Dikarya</taxon>
        <taxon>Ascomycota</taxon>
        <taxon>Pezizomycotina</taxon>
        <taxon>Dothideomycetes</taxon>
        <taxon>Dothideomycetes incertae sedis</taxon>
        <taxon>Lineolatales</taxon>
        <taxon>Lineolataceae</taxon>
        <taxon>Lineolata</taxon>
    </lineage>
</organism>
<feature type="compositionally biased region" description="Basic residues" evidence="1">
    <location>
        <begin position="57"/>
        <end position="68"/>
    </location>
</feature>
<proteinExistence type="predicted"/>
<name>A0A6A6NZD8_9PEZI</name>
<gene>
    <name evidence="2" type="ORF">BDY21DRAFT_45595</name>
</gene>
<dbReference type="AlphaFoldDB" id="A0A6A6NZD8"/>
<dbReference type="Proteomes" id="UP000799766">
    <property type="component" value="Unassembled WGS sequence"/>
</dbReference>
<sequence length="133" mass="13569">MASSAPVTIASSYPAPSPHAPLLRCRHGPPVAAVTSPRRAAAPSDREPASPVPPTSRGRHLRHHRRSIGRAGPSAPRAPGSVTSSAAGSSFLPRPVRLRICCMCGVSIASFVFAGPPPLRLRAARGAAACAAS</sequence>
<accession>A0A6A6NZD8</accession>
<evidence type="ECO:0000313" key="2">
    <source>
        <dbReference type="EMBL" id="KAF2456887.1"/>
    </source>
</evidence>
<reference evidence="2" key="1">
    <citation type="journal article" date="2020" name="Stud. Mycol.">
        <title>101 Dothideomycetes genomes: a test case for predicting lifestyles and emergence of pathogens.</title>
        <authorList>
            <person name="Haridas S."/>
            <person name="Albert R."/>
            <person name="Binder M."/>
            <person name="Bloem J."/>
            <person name="Labutti K."/>
            <person name="Salamov A."/>
            <person name="Andreopoulos B."/>
            <person name="Baker S."/>
            <person name="Barry K."/>
            <person name="Bills G."/>
            <person name="Bluhm B."/>
            <person name="Cannon C."/>
            <person name="Castanera R."/>
            <person name="Culley D."/>
            <person name="Daum C."/>
            <person name="Ezra D."/>
            <person name="Gonzalez J."/>
            <person name="Henrissat B."/>
            <person name="Kuo A."/>
            <person name="Liang C."/>
            <person name="Lipzen A."/>
            <person name="Lutzoni F."/>
            <person name="Magnuson J."/>
            <person name="Mondo S."/>
            <person name="Nolan M."/>
            <person name="Ohm R."/>
            <person name="Pangilinan J."/>
            <person name="Park H.-J."/>
            <person name="Ramirez L."/>
            <person name="Alfaro M."/>
            <person name="Sun H."/>
            <person name="Tritt A."/>
            <person name="Yoshinaga Y."/>
            <person name="Zwiers L.-H."/>
            <person name="Turgeon B."/>
            <person name="Goodwin S."/>
            <person name="Spatafora J."/>
            <person name="Crous P."/>
            <person name="Grigoriev I."/>
        </authorList>
    </citation>
    <scope>NUCLEOTIDE SEQUENCE</scope>
    <source>
        <strain evidence="2">ATCC 16933</strain>
    </source>
</reference>
<evidence type="ECO:0000256" key="1">
    <source>
        <dbReference type="SAM" id="MobiDB-lite"/>
    </source>
</evidence>
<feature type="region of interest" description="Disordered" evidence="1">
    <location>
        <begin position="1"/>
        <end position="89"/>
    </location>
</feature>
<evidence type="ECO:0000313" key="3">
    <source>
        <dbReference type="Proteomes" id="UP000799766"/>
    </source>
</evidence>
<protein>
    <submittedName>
        <fullName evidence="2">Uncharacterized protein</fullName>
    </submittedName>
</protein>